<evidence type="ECO:0000256" key="1">
    <source>
        <dbReference type="ARBA" id="ARBA00023231"/>
    </source>
</evidence>
<evidence type="ECO:0000259" key="2">
    <source>
        <dbReference type="Pfam" id="PF02579"/>
    </source>
</evidence>
<evidence type="ECO:0000313" key="4">
    <source>
        <dbReference type="Proteomes" id="UP001629953"/>
    </source>
</evidence>
<accession>A0ABW9G3N1</accession>
<reference evidence="3 4" key="1">
    <citation type="journal article" date="2013" name="Int. J. Syst. Evol. Microbiol.">
        <title>Celerinatantimonas yamalensis sp. nov., a cold-adapted diazotrophic bacterium from a cold permafrost brine.</title>
        <authorList>
            <person name="Shcherbakova V."/>
            <person name="Chuvilskaya N."/>
            <person name="Rivkina E."/>
            <person name="Demidov N."/>
            <person name="Uchaeva V."/>
            <person name="Suetin S."/>
            <person name="Suzina N."/>
            <person name="Gilichinsky D."/>
        </authorList>
    </citation>
    <scope>NUCLEOTIDE SEQUENCE [LARGE SCALE GENOMIC DNA]</scope>
    <source>
        <strain evidence="3 4">C7</strain>
    </source>
</reference>
<name>A0ABW9G3N1_9GAMM</name>
<keyword evidence="1" id="KW-0535">Nitrogen fixation</keyword>
<feature type="domain" description="Dinitrogenase iron-molybdenum cofactor biosynthesis" evidence="2">
    <location>
        <begin position="86"/>
        <end position="178"/>
    </location>
</feature>
<dbReference type="Gene3D" id="3.30.420.130">
    <property type="entry name" value="Dinitrogenase iron-molybdenum cofactor biosynthesis domain"/>
    <property type="match status" value="1"/>
</dbReference>
<dbReference type="InterPro" id="IPR036105">
    <property type="entry name" value="DiNase_FeMo-co_biosyn_sf"/>
</dbReference>
<dbReference type="InterPro" id="IPR003731">
    <property type="entry name" value="Di-Nase_FeMo-co_biosynth"/>
</dbReference>
<dbReference type="EMBL" id="JBEQCT010000001">
    <property type="protein sequence ID" value="MFM2484279.1"/>
    <property type="molecule type" value="Genomic_DNA"/>
</dbReference>
<sequence length="204" mass="22723">MMQYSQLEQLVCRRYQIAEQLQIPAHQINLQALLQGNVDDLAGLCSHTVAQLKALLETPLLERWQLLERRVPRPAQTLRCALASLDGETINGHFSRCPLISVYDVSSSSVEIVALRQMPEAHGADDHGARVNALNDCQLLFVAAIGGPAAARVIRADIYPMKVAESTSVEQTLAKLQQRLKQGELPPWLKKIMGESWQMMDWSA</sequence>
<gene>
    <name evidence="3" type="ORF">ABUE30_04225</name>
</gene>
<dbReference type="Pfam" id="PF02579">
    <property type="entry name" value="Nitro_FeMo-Co"/>
    <property type="match status" value="1"/>
</dbReference>
<dbReference type="InterPro" id="IPR051840">
    <property type="entry name" value="NifX/NifY_domain"/>
</dbReference>
<keyword evidence="4" id="KW-1185">Reference proteome</keyword>
<comment type="caution">
    <text evidence="3">The sequence shown here is derived from an EMBL/GenBank/DDBJ whole genome shotgun (WGS) entry which is preliminary data.</text>
</comment>
<dbReference type="PANTHER" id="PTHR33937">
    <property type="entry name" value="IRON-MOLYBDENUM PROTEIN-RELATED-RELATED"/>
    <property type="match status" value="1"/>
</dbReference>
<organism evidence="3 4">
    <name type="scientific">Celerinatantimonas yamalensis</name>
    <dbReference type="NCBI Taxonomy" id="559956"/>
    <lineage>
        <taxon>Bacteria</taxon>
        <taxon>Pseudomonadati</taxon>
        <taxon>Pseudomonadota</taxon>
        <taxon>Gammaproteobacteria</taxon>
        <taxon>Celerinatantimonadaceae</taxon>
        <taxon>Celerinatantimonas</taxon>
    </lineage>
</organism>
<dbReference type="RefSeq" id="WP_408622413.1">
    <property type="nucleotide sequence ID" value="NZ_JBEQCT010000001.1"/>
</dbReference>
<dbReference type="PANTHER" id="PTHR33937:SF1">
    <property type="entry name" value="IRON-MOLIBDENUM COFACTOR PROCESSING PROTEIN"/>
    <property type="match status" value="1"/>
</dbReference>
<proteinExistence type="predicted"/>
<dbReference type="Proteomes" id="UP001629953">
    <property type="component" value="Unassembled WGS sequence"/>
</dbReference>
<protein>
    <submittedName>
        <fullName evidence="3">NifB/NifX family molybdenum-iron cluster-binding protein</fullName>
    </submittedName>
</protein>
<evidence type="ECO:0000313" key="3">
    <source>
        <dbReference type="EMBL" id="MFM2484279.1"/>
    </source>
</evidence>
<dbReference type="SUPFAM" id="SSF53146">
    <property type="entry name" value="Nitrogenase accessory factor-like"/>
    <property type="match status" value="1"/>
</dbReference>